<keyword evidence="9" id="KW-0406">Ion transport</keyword>
<protein>
    <recommendedName>
        <fullName evidence="2">Voltage-gated hydrogen channel 1</fullName>
    </recommendedName>
    <alternativeName>
        <fullName evidence="12">Hydrogen voltage-gated channel 1</fullName>
    </alternativeName>
</protein>
<keyword evidence="3" id="KW-0813">Transport</keyword>
<dbReference type="AlphaFoldDB" id="A0A816DYI3"/>
<reference evidence="15" key="1">
    <citation type="submission" date="2021-02" db="EMBL/GenBank/DDBJ databases">
        <authorList>
            <person name="Nowell W R."/>
        </authorList>
    </citation>
    <scope>NUCLEOTIDE SEQUENCE</scope>
</reference>
<comment type="caution">
    <text evidence="15">The sequence shown here is derived from an EMBL/GenBank/DDBJ whole genome shotgun (WGS) entry which is preliminary data.</text>
</comment>
<keyword evidence="7 13" id="KW-1133">Transmembrane helix</keyword>
<dbReference type="GO" id="GO:0030171">
    <property type="term" value="F:voltage-gated proton channel activity"/>
    <property type="evidence" value="ECO:0007669"/>
    <property type="project" value="InterPro"/>
</dbReference>
<evidence type="ECO:0000256" key="1">
    <source>
        <dbReference type="ARBA" id="ARBA00004651"/>
    </source>
</evidence>
<evidence type="ECO:0000256" key="7">
    <source>
        <dbReference type="ARBA" id="ARBA00022989"/>
    </source>
</evidence>
<gene>
    <name evidence="15" type="ORF">XAT740_LOCUS54016</name>
</gene>
<sequence>MDTIGMKSSKDLINSTNLDEKRMKKSILKESKWKIIRESNPRILPRLSQGEIKLSNIIEELQKISTDEKGKKDEEISIKNSSNWIEISRRRLAHLLLLPKFHYSIIFLVIIDLIVVLIDLVLAQLSSPCLTDNEMLEYNTTHQRDSCFLPYSLSLSRGELFLFYFSVLLLIIFVIEILLSFYTFGLRHYTNPLYLIDSLIVFTSFVMELYFHYGHLGRAGRAAAAIVVLRLWKIVRAIHAVVHSISLKNRIIIKKIQEAQIIIEQEKEMTEKMLQKQDIKVEYLTNLLKINGKLPSNEQINSHVEKLWRQRSQSEILS</sequence>
<keyword evidence="5 13" id="KW-0812">Transmembrane</keyword>
<keyword evidence="16" id="KW-1185">Reference proteome</keyword>
<dbReference type="InterPro" id="IPR005821">
    <property type="entry name" value="Ion_trans_dom"/>
</dbReference>
<evidence type="ECO:0000256" key="3">
    <source>
        <dbReference type="ARBA" id="ARBA00022448"/>
    </source>
</evidence>
<dbReference type="GO" id="GO:0005886">
    <property type="term" value="C:plasma membrane"/>
    <property type="evidence" value="ECO:0007669"/>
    <property type="project" value="UniProtKB-SubCell"/>
</dbReference>
<name>A0A816DYI3_ADIRI</name>
<evidence type="ECO:0000256" key="4">
    <source>
        <dbReference type="ARBA" id="ARBA00022475"/>
    </source>
</evidence>
<feature type="transmembrane region" description="Helical" evidence="13">
    <location>
        <begin position="101"/>
        <end position="125"/>
    </location>
</feature>
<keyword evidence="8" id="KW-0175">Coiled coil</keyword>
<organism evidence="15 16">
    <name type="scientific">Adineta ricciae</name>
    <name type="common">Rotifer</name>
    <dbReference type="NCBI Taxonomy" id="249248"/>
    <lineage>
        <taxon>Eukaryota</taxon>
        <taxon>Metazoa</taxon>
        <taxon>Spiralia</taxon>
        <taxon>Gnathifera</taxon>
        <taxon>Rotifera</taxon>
        <taxon>Eurotatoria</taxon>
        <taxon>Bdelloidea</taxon>
        <taxon>Adinetida</taxon>
        <taxon>Adinetidae</taxon>
        <taxon>Adineta</taxon>
    </lineage>
</organism>
<dbReference type="SUPFAM" id="SSF81324">
    <property type="entry name" value="Voltage-gated potassium channels"/>
    <property type="match status" value="1"/>
</dbReference>
<evidence type="ECO:0000256" key="9">
    <source>
        <dbReference type="ARBA" id="ARBA00023065"/>
    </source>
</evidence>
<keyword evidence="6" id="KW-0851">Voltage-gated channel</keyword>
<keyword evidence="4" id="KW-1003">Cell membrane</keyword>
<accession>A0A816DYI3</accession>
<evidence type="ECO:0000256" key="12">
    <source>
        <dbReference type="ARBA" id="ARBA00031989"/>
    </source>
</evidence>
<evidence type="ECO:0000256" key="5">
    <source>
        <dbReference type="ARBA" id="ARBA00022692"/>
    </source>
</evidence>
<feature type="transmembrane region" description="Helical" evidence="13">
    <location>
        <begin position="161"/>
        <end position="182"/>
    </location>
</feature>
<feature type="domain" description="Ion transport" evidence="14">
    <location>
        <begin position="101"/>
        <end position="249"/>
    </location>
</feature>
<dbReference type="Pfam" id="PF00520">
    <property type="entry name" value="Ion_trans"/>
    <property type="match status" value="1"/>
</dbReference>
<comment type="subcellular location">
    <subcellularLocation>
        <location evidence="1">Cell membrane</location>
        <topology evidence="1">Multi-pass membrane protein</topology>
    </subcellularLocation>
</comment>
<evidence type="ECO:0000313" key="15">
    <source>
        <dbReference type="EMBL" id="CAF1645234.1"/>
    </source>
</evidence>
<evidence type="ECO:0000256" key="2">
    <source>
        <dbReference type="ARBA" id="ARBA00015897"/>
    </source>
</evidence>
<evidence type="ECO:0000313" key="16">
    <source>
        <dbReference type="Proteomes" id="UP000663828"/>
    </source>
</evidence>
<dbReference type="PANTHER" id="PTHR46480:SF1">
    <property type="entry name" value="VOLTAGE-GATED HYDROGEN CHANNEL 1"/>
    <property type="match status" value="1"/>
</dbReference>
<dbReference type="InterPro" id="IPR031846">
    <property type="entry name" value="Hvcn1"/>
</dbReference>
<dbReference type="EMBL" id="CAJNOR010009502">
    <property type="protein sequence ID" value="CAF1645234.1"/>
    <property type="molecule type" value="Genomic_DNA"/>
</dbReference>
<evidence type="ECO:0000256" key="8">
    <source>
        <dbReference type="ARBA" id="ARBA00023054"/>
    </source>
</evidence>
<evidence type="ECO:0000256" key="10">
    <source>
        <dbReference type="ARBA" id="ARBA00023136"/>
    </source>
</evidence>
<dbReference type="PANTHER" id="PTHR46480">
    <property type="entry name" value="F20B24.22"/>
    <property type="match status" value="1"/>
</dbReference>
<dbReference type="GO" id="GO:0034702">
    <property type="term" value="C:monoatomic ion channel complex"/>
    <property type="evidence" value="ECO:0007669"/>
    <property type="project" value="UniProtKB-KW"/>
</dbReference>
<feature type="transmembrane region" description="Helical" evidence="13">
    <location>
        <begin position="194"/>
        <end position="213"/>
    </location>
</feature>
<dbReference type="Gene3D" id="1.20.120.350">
    <property type="entry name" value="Voltage-gated potassium channels. Chain C"/>
    <property type="match status" value="1"/>
</dbReference>
<dbReference type="Proteomes" id="UP000663828">
    <property type="component" value="Unassembled WGS sequence"/>
</dbReference>
<proteinExistence type="predicted"/>
<evidence type="ECO:0000259" key="14">
    <source>
        <dbReference type="Pfam" id="PF00520"/>
    </source>
</evidence>
<keyword evidence="11" id="KW-0407">Ion channel</keyword>
<evidence type="ECO:0000256" key="11">
    <source>
        <dbReference type="ARBA" id="ARBA00023303"/>
    </source>
</evidence>
<evidence type="ECO:0000256" key="13">
    <source>
        <dbReference type="SAM" id="Phobius"/>
    </source>
</evidence>
<dbReference type="InterPro" id="IPR027359">
    <property type="entry name" value="Volt_channel_dom_sf"/>
</dbReference>
<evidence type="ECO:0000256" key="6">
    <source>
        <dbReference type="ARBA" id="ARBA00022882"/>
    </source>
</evidence>
<keyword evidence="10 13" id="KW-0472">Membrane</keyword>